<organism evidence="2 3">
    <name type="scientific">Rotaria socialis</name>
    <dbReference type="NCBI Taxonomy" id="392032"/>
    <lineage>
        <taxon>Eukaryota</taxon>
        <taxon>Metazoa</taxon>
        <taxon>Spiralia</taxon>
        <taxon>Gnathifera</taxon>
        <taxon>Rotifera</taxon>
        <taxon>Eurotatoria</taxon>
        <taxon>Bdelloidea</taxon>
        <taxon>Philodinida</taxon>
        <taxon>Philodinidae</taxon>
        <taxon>Rotaria</taxon>
    </lineage>
</organism>
<evidence type="ECO:0000313" key="3">
    <source>
        <dbReference type="Proteomes" id="UP000663848"/>
    </source>
</evidence>
<feature type="non-terminal residue" evidence="2">
    <location>
        <position position="35"/>
    </location>
</feature>
<feature type="region of interest" description="Disordered" evidence="1">
    <location>
        <begin position="1"/>
        <end position="35"/>
    </location>
</feature>
<sequence>MSNPAQVLSRHRKTPLPPVVPPRQTLLSWTNSNQN</sequence>
<evidence type="ECO:0000256" key="1">
    <source>
        <dbReference type="SAM" id="MobiDB-lite"/>
    </source>
</evidence>
<evidence type="ECO:0000313" key="2">
    <source>
        <dbReference type="EMBL" id="CAF4833188.1"/>
    </source>
</evidence>
<accession>A0A821QYF6</accession>
<gene>
    <name evidence="2" type="ORF">QYT958_LOCUS25892</name>
</gene>
<reference evidence="2" key="1">
    <citation type="submission" date="2021-02" db="EMBL/GenBank/DDBJ databases">
        <authorList>
            <person name="Nowell W R."/>
        </authorList>
    </citation>
    <scope>NUCLEOTIDE SEQUENCE</scope>
</reference>
<dbReference type="EMBL" id="CAJOBR010005981">
    <property type="protein sequence ID" value="CAF4833188.1"/>
    <property type="molecule type" value="Genomic_DNA"/>
</dbReference>
<dbReference type="Proteomes" id="UP000663848">
    <property type="component" value="Unassembled WGS sequence"/>
</dbReference>
<feature type="compositionally biased region" description="Polar residues" evidence="1">
    <location>
        <begin position="25"/>
        <end position="35"/>
    </location>
</feature>
<protein>
    <submittedName>
        <fullName evidence="2">Uncharacterized protein</fullName>
    </submittedName>
</protein>
<proteinExistence type="predicted"/>
<name>A0A821QYF6_9BILA</name>
<dbReference type="AlphaFoldDB" id="A0A821QYF6"/>
<comment type="caution">
    <text evidence="2">The sequence shown here is derived from an EMBL/GenBank/DDBJ whole genome shotgun (WGS) entry which is preliminary data.</text>
</comment>